<feature type="transmembrane region" description="Helical" evidence="6">
    <location>
        <begin position="264"/>
        <end position="287"/>
    </location>
</feature>
<dbReference type="InterPro" id="IPR001851">
    <property type="entry name" value="ABC_transp_permease"/>
</dbReference>
<keyword evidence="5 6" id="KW-0472">Membrane</keyword>
<feature type="transmembrane region" description="Helical" evidence="6">
    <location>
        <begin position="6"/>
        <end position="29"/>
    </location>
</feature>
<keyword evidence="4 6" id="KW-1133">Transmembrane helix</keyword>
<feature type="transmembrane region" description="Helical" evidence="6">
    <location>
        <begin position="171"/>
        <end position="190"/>
    </location>
</feature>
<dbReference type="RefSeq" id="WP_125742722.1">
    <property type="nucleotide sequence ID" value="NZ_RCOR01000043.1"/>
</dbReference>
<accession>A0A429G0X5</accession>
<dbReference type="AlphaFoldDB" id="A0A429G0X5"/>
<dbReference type="CDD" id="cd06581">
    <property type="entry name" value="TM_PBP1_LivM_like"/>
    <property type="match status" value="1"/>
</dbReference>
<dbReference type="PANTHER" id="PTHR30482:SF1">
    <property type="entry name" value="BRANCHED-CHAIN AMINO ACID TRANSPORT PERMEASE PROTEIN LIVM-RELATED"/>
    <property type="match status" value="1"/>
</dbReference>
<keyword evidence="3 6" id="KW-0812">Transmembrane</keyword>
<comment type="caution">
    <text evidence="7">The sequence shown here is derived from an EMBL/GenBank/DDBJ whole genome shotgun (WGS) entry which is preliminary data.</text>
</comment>
<feature type="transmembrane region" description="Helical" evidence="6">
    <location>
        <begin position="129"/>
        <end position="148"/>
    </location>
</feature>
<dbReference type="InterPro" id="IPR043428">
    <property type="entry name" value="LivM-like"/>
</dbReference>
<comment type="subcellular location">
    <subcellularLocation>
        <location evidence="1">Cell membrane</location>
        <topology evidence="1">Multi-pass membrane protein</topology>
    </subcellularLocation>
</comment>
<evidence type="ECO:0000256" key="4">
    <source>
        <dbReference type="ARBA" id="ARBA00022989"/>
    </source>
</evidence>
<feature type="transmembrane region" description="Helical" evidence="6">
    <location>
        <begin position="41"/>
        <end position="66"/>
    </location>
</feature>
<evidence type="ECO:0000256" key="5">
    <source>
        <dbReference type="ARBA" id="ARBA00023136"/>
    </source>
</evidence>
<evidence type="ECO:0000256" key="6">
    <source>
        <dbReference type="SAM" id="Phobius"/>
    </source>
</evidence>
<evidence type="ECO:0000256" key="2">
    <source>
        <dbReference type="ARBA" id="ARBA00022475"/>
    </source>
</evidence>
<protein>
    <submittedName>
        <fullName evidence="7">Branched-chain amino acid ABC transporter permease</fullName>
    </submittedName>
</protein>
<evidence type="ECO:0000313" key="8">
    <source>
        <dbReference type="Proteomes" id="UP000278149"/>
    </source>
</evidence>
<keyword evidence="2" id="KW-1003">Cell membrane</keyword>
<dbReference type="EMBL" id="RCOR01000043">
    <property type="protein sequence ID" value="RSN67472.1"/>
    <property type="molecule type" value="Genomic_DNA"/>
</dbReference>
<dbReference type="GO" id="GO:0005886">
    <property type="term" value="C:plasma membrane"/>
    <property type="evidence" value="ECO:0007669"/>
    <property type="project" value="UniProtKB-SubCell"/>
</dbReference>
<dbReference type="GO" id="GO:0015658">
    <property type="term" value="F:branched-chain amino acid transmembrane transporter activity"/>
    <property type="evidence" value="ECO:0007669"/>
    <property type="project" value="InterPro"/>
</dbReference>
<feature type="transmembrane region" description="Helical" evidence="6">
    <location>
        <begin position="224"/>
        <end position="244"/>
    </location>
</feature>
<dbReference type="PANTHER" id="PTHR30482">
    <property type="entry name" value="HIGH-AFFINITY BRANCHED-CHAIN AMINO ACID TRANSPORT SYSTEM PERMEASE"/>
    <property type="match status" value="1"/>
</dbReference>
<evidence type="ECO:0000256" key="1">
    <source>
        <dbReference type="ARBA" id="ARBA00004651"/>
    </source>
</evidence>
<feature type="transmembrane region" description="Helical" evidence="6">
    <location>
        <begin position="299"/>
        <end position="324"/>
    </location>
</feature>
<gene>
    <name evidence="7" type="ORF">D9Q81_08320</name>
</gene>
<reference evidence="7 8" key="1">
    <citation type="submission" date="2018-10" db="EMBL/GenBank/DDBJ databases">
        <title>Co-occurring genomic capacity for anaerobic methane metabolism and dissimilatory sulfite reduction discovered in the Korarchaeota.</title>
        <authorList>
            <person name="Mckay L.J."/>
            <person name="Dlakic M."/>
            <person name="Fields M.W."/>
            <person name="Delmont T.O."/>
            <person name="Eren A.M."/>
            <person name="Jay Z.J."/>
            <person name="Klingelsmith K.B."/>
            <person name="Rusch D.B."/>
            <person name="Inskeep W.P."/>
        </authorList>
    </citation>
    <scope>NUCLEOTIDE SEQUENCE [LARGE SCALE GENOMIC DNA]</scope>
    <source>
        <strain evidence="7 8">WS</strain>
    </source>
</reference>
<evidence type="ECO:0000313" key="7">
    <source>
        <dbReference type="EMBL" id="RSN67472.1"/>
    </source>
</evidence>
<sequence>MEQIFEQILLFVTSFIAVYSVYLIASVSLNIQRGYAGIPQFGLVFPIAGAAYIMGNLSTRLAMWILGIKTELDPIYESSGVIALINPILSSNPLLSIALFILCLIIGAIVGAILGLIQVGPAIRLRIDYLGLTLLAFGEIANVIARAYRPLIGGEYGVQVPSVFGWAGKNTIVAMTAAMLIIALIIYAYAEYLGRTPMGRTMKAIRDNEVAAAALGKSLVKYRAIAIVIGSAFCGIAGVLWAFFNGSVMPGQFVRFNWTFLPWLMILLGGIGNNRGALVGTTVFVALDRFITYYKHEFVGLLPFDVIWLYQILLGAITAFILIYRPQGVLPERPYIPKDVRERVKNIIASSS</sequence>
<evidence type="ECO:0000256" key="3">
    <source>
        <dbReference type="ARBA" id="ARBA00022692"/>
    </source>
</evidence>
<feature type="transmembrane region" description="Helical" evidence="6">
    <location>
        <begin position="94"/>
        <end position="117"/>
    </location>
</feature>
<dbReference type="Pfam" id="PF02653">
    <property type="entry name" value="BPD_transp_2"/>
    <property type="match status" value="1"/>
</dbReference>
<name>A0A429G0X5_9CREN</name>
<dbReference type="Proteomes" id="UP000278149">
    <property type="component" value="Unassembled WGS sequence"/>
</dbReference>
<proteinExistence type="predicted"/>
<organism evidence="7 8">
    <name type="scientific">Candidatus Korarchaeum cryptofilum</name>
    <dbReference type="NCBI Taxonomy" id="498846"/>
    <lineage>
        <taxon>Archaea</taxon>
        <taxon>Thermoproteota</taxon>
        <taxon>Candidatus Korarchaeia</taxon>
        <taxon>Candidatus Korarchaeales</taxon>
        <taxon>Candidatus Korarchaeaceae</taxon>
        <taxon>Candidatus Korarchaeum</taxon>
    </lineage>
</organism>